<dbReference type="EMBL" id="JACBZT010000001">
    <property type="protein sequence ID" value="NYJ06014.1"/>
    <property type="molecule type" value="Genomic_DNA"/>
</dbReference>
<organism evidence="2 3">
    <name type="scientific">Petropleomorpha daqingensis</name>
    <dbReference type="NCBI Taxonomy" id="2026353"/>
    <lineage>
        <taxon>Bacteria</taxon>
        <taxon>Bacillati</taxon>
        <taxon>Actinomycetota</taxon>
        <taxon>Actinomycetes</taxon>
        <taxon>Geodermatophilales</taxon>
        <taxon>Geodermatophilaceae</taxon>
        <taxon>Petropleomorpha</taxon>
    </lineage>
</organism>
<sequence>MTRTIYYTATSLDGFLATPDHSLDWLLSQAVDPAGPMGYEPFIAGVGALAMGASTYQWLLDHEEKWPYTMPAWVFTHREFPPPPPGVRFTGDDVGGIHGEMLAAAGDKDVWLVGGGELVGQFADRGLLDEVWVQYAPVTLGAGAPLLPRRLDLDLVDVAHNGNFLCGRYRVAR</sequence>
<dbReference type="SUPFAM" id="SSF53597">
    <property type="entry name" value="Dihydrofolate reductase-like"/>
    <property type="match status" value="1"/>
</dbReference>
<comment type="caution">
    <text evidence="2">The sequence shown here is derived from an EMBL/GenBank/DDBJ whole genome shotgun (WGS) entry which is preliminary data.</text>
</comment>
<evidence type="ECO:0000313" key="2">
    <source>
        <dbReference type="EMBL" id="NYJ06014.1"/>
    </source>
</evidence>
<evidence type="ECO:0000313" key="3">
    <source>
        <dbReference type="Proteomes" id="UP000541969"/>
    </source>
</evidence>
<dbReference type="InterPro" id="IPR024072">
    <property type="entry name" value="DHFR-like_dom_sf"/>
</dbReference>
<dbReference type="InterPro" id="IPR002734">
    <property type="entry name" value="RibDG_C"/>
</dbReference>
<dbReference type="PANTHER" id="PTHR38011:SF11">
    <property type="entry name" value="2,5-DIAMINO-6-RIBOSYLAMINO-4(3H)-PYRIMIDINONE 5'-PHOSPHATE REDUCTASE"/>
    <property type="match status" value="1"/>
</dbReference>
<accession>A0A853CDY7</accession>
<dbReference type="InterPro" id="IPR050765">
    <property type="entry name" value="Riboflavin_Biosynth_HTPR"/>
</dbReference>
<protein>
    <submittedName>
        <fullName evidence="2">Dihydrofolate reductase</fullName>
    </submittedName>
</protein>
<dbReference type="PANTHER" id="PTHR38011">
    <property type="entry name" value="DIHYDROFOLATE REDUCTASE FAMILY PROTEIN (AFU_ORTHOLOGUE AFUA_8G06820)"/>
    <property type="match status" value="1"/>
</dbReference>
<keyword evidence="3" id="KW-1185">Reference proteome</keyword>
<dbReference type="AlphaFoldDB" id="A0A853CDY7"/>
<proteinExistence type="predicted"/>
<gene>
    <name evidence="2" type="ORF">GGQ55_002292</name>
</gene>
<dbReference type="GO" id="GO:0009231">
    <property type="term" value="P:riboflavin biosynthetic process"/>
    <property type="evidence" value="ECO:0007669"/>
    <property type="project" value="InterPro"/>
</dbReference>
<evidence type="ECO:0000259" key="1">
    <source>
        <dbReference type="Pfam" id="PF01872"/>
    </source>
</evidence>
<reference evidence="2 3" key="1">
    <citation type="submission" date="2020-07" db="EMBL/GenBank/DDBJ databases">
        <title>Sequencing the genomes of 1000 actinobacteria strains.</title>
        <authorList>
            <person name="Klenk H.-P."/>
        </authorList>
    </citation>
    <scope>NUCLEOTIDE SEQUENCE [LARGE SCALE GENOMIC DNA]</scope>
    <source>
        <strain evidence="2 3">DSM 104001</strain>
    </source>
</reference>
<dbReference type="GO" id="GO:0008703">
    <property type="term" value="F:5-amino-6-(5-phosphoribosylamino)uracil reductase activity"/>
    <property type="evidence" value="ECO:0007669"/>
    <property type="project" value="InterPro"/>
</dbReference>
<name>A0A853CDY7_9ACTN</name>
<dbReference type="Pfam" id="PF01872">
    <property type="entry name" value="RibD_C"/>
    <property type="match status" value="1"/>
</dbReference>
<feature type="domain" description="Bacterial bifunctional deaminase-reductase C-terminal" evidence="1">
    <location>
        <begin position="101"/>
        <end position="147"/>
    </location>
</feature>
<dbReference type="Gene3D" id="3.40.430.10">
    <property type="entry name" value="Dihydrofolate Reductase, subunit A"/>
    <property type="match status" value="1"/>
</dbReference>
<dbReference type="RefSeq" id="WP_179716842.1">
    <property type="nucleotide sequence ID" value="NZ_JACBZT010000001.1"/>
</dbReference>
<dbReference type="Proteomes" id="UP000541969">
    <property type="component" value="Unassembled WGS sequence"/>
</dbReference>